<dbReference type="EMBL" id="CACRSZ010000076">
    <property type="protein sequence ID" value="VYT45369.1"/>
    <property type="molecule type" value="Genomic_DNA"/>
</dbReference>
<evidence type="ECO:0000313" key="2">
    <source>
        <dbReference type="EMBL" id="VYT45369.1"/>
    </source>
</evidence>
<reference evidence="1 3" key="1">
    <citation type="submission" date="2015-09" db="EMBL/GenBank/DDBJ databases">
        <authorList>
            <consortium name="Pathogen Informatics"/>
        </authorList>
    </citation>
    <scope>NUCLEOTIDE SEQUENCE [LARGE SCALE GENOMIC DNA]</scope>
    <source>
        <strain evidence="1 3">2789STDY5834846</strain>
    </source>
</reference>
<gene>
    <name evidence="2" type="ORF">BFLFYP10_03457</name>
    <name evidence="1" type="ORF">ERS852461_04472</name>
</gene>
<accession>A0A6N2WUA7</accession>
<dbReference type="Proteomes" id="UP000095606">
    <property type="component" value="Unassembled WGS sequence"/>
</dbReference>
<proteinExistence type="predicted"/>
<dbReference type="AlphaFoldDB" id="A0A174UBS7"/>
<reference evidence="2" key="2">
    <citation type="submission" date="2019-11" db="EMBL/GenBank/DDBJ databases">
        <authorList>
            <person name="Feng L."/>
        </authorList>
    </citation>
    <scope>NUCLEOTIDE SEQUENCE</scope>
    <source>
        <strain evidence="2">BfaecisLFYP10</strain>
    </source>
</reference>
<evidence type="ECO:0000313" key="1">
    <source>
        <dbReference type="EMBL" id="CUQ18181.1"/>
    </source>
</evidence>
<organism evidence="1 3">
    <name type="scientific">Bacteroides faecis</name>
    <dbReference type="NCBI Taxonomy" id="674529"/>
    <lineage>
        <taxon>Bacteria</taxon>
        <taxon>Pseudomonadati</taxon>
        <taxon>Bacteroidota</taxon>
        <taxon>Bacteroidia</taxon>
        <taxon>Bacteroidales</taxon>
        <taxon>Bacteroidaceae</taxon>
        <taxon>Bacteroides</taxon>
    </lineage>
</organism>
<evidence type="ECO:0000313" key="3">
    <source>
        <dbReference type="Proteomes" id="UP000095606"/>
    </source>
</evidence>
<protein>
    <submittedName>
        <fullName evidence="1">Uncharacterized protein</fullName>
    </submittedName>
</protein>
<accession>A0A174UBS7</accession>
<name>A0A174UBS7_9BACE</name>
<dbReference type="EMBL" id="CZAE01000029">
    <property type="protein sequence ID" value="CUQ18181.1"/>
    <property type="molecule type" value="Genomic_DNA"/>
</dbReference>
<sequence>MITFVGDKTYSYEKIRINNKYAARYALHGTS</sequence>